<organism evidence="1 2">
    <name type="scientific">Hyphomicrobium sulfonivorans</name>
    <dbReference type="NCBI Taxonomy" id="121290"/>
    <lineage>
        <taxon>Bacteria</taxon>
        <taxon>Pseudomonadati</taxon>
        <taxon>Pseudomonadota</taxon>
        <taxon>Alphaproteobacteria</taxon>
        <taxon>Hyphomicrobiales</taxon>
        <taxon>Hyphomicrobiaceae</taxon>
        <taxon>Hyphomicrobium</taxon>
    </lineage>
</organism>
<keyword evidence="2" id="KW-1185">Reference proteome</keyword>
<dbReference type="STRING" id="121290.APY04_3103"/>
<gene>
    <name evidence="1" type="ORF">APY04_3103</name>
</gene>
<protein>
    <submittedName>
        <fullName evidence="1">Uncharacterized protein</fullName>
    </submittedName>
</protein>
<name>A0A109B9U6_HYPSL</name>
<evidence type="ECO:0000313" key="2">
    <source>
        <dbReference type="Proteomes" id="UP000059074"/>
    </source>
</evidence>
<reference evidence="1 2" key="1">
    <citation type="submission" date="2015-10" db="EMBL/GenBank/DDBJ databases">
        <title>Transcriptomic analysis of a linuron degrading triple-species bacterial consortium.</title>
        <authorList>
            <person name="Albers P."/>
        </authorList>
    </citation>
    <scope>NUCLEOTIDE SEQUENCE [LARGE SCALE GENOMIC DNA]</scope>
    <source>
        <strain evidence="1 2">WDL6</strain>
    </source>
</reference>
<evidence type="ECO:0000313" key="1">
    <source>
        <dbReference type="EMBL" id="KWT64863.1"/>
    </source>
</evidence>
<accession>A0A109B9U6</accession>
<sequence>MLKPNASHYRRWTADCCPNYGSIGYSPARGIDIVRGVHPLGLAAMVYS</sequence>
<dbReference type="Proteomes" id="UP000059074">
    <property type="component" value="Unassembled WGS sequence"/>
</dbReference>
<dbReference type="AlphaFoldDB" id="A0A109B9U6"/>
<proteinExistence type="predicted"/>
<dbReference type="PATRIC" id="fig|121290.4.peg.953"/>
<comment type="caution">
    <text evidence="1">The sequence shown here is derived from an EMBL/GenBank/DDBJ whole genome shotgun (WGS) entry which is preliminary data.</text>
</comment>
<dbReference type="EMBL" id="LMTR01000084">
    <property type="protein sequence ID" value="KWT64863.1"/>
    <property type="molecule type" value="Genomic_DNA"/>
</dbReference>